<feature type="transmembrane region" description="Helical" evidence="1">
    <location>
        <begin position="81"/>
        <end position="99"/>
    </location>
</feature>
<protein>
    <submittedName>
        <fullName evidence="2">Uncharacterized protein</fullName>
    </submittedName>
</protein>
<proteinExistence type="predicted"/>
<organism evidence="2">
    <name type="scientific">Neisseria gonorrhoeae</name>
    <dbReference type="NCBI Taxonomy" id="485"/>
    <lineage>
        <taxon>Bacteria</taxon>
        <taxon>Pseudomonadati</taxon>
        <taxon>Pseudomonadota</taxon>
        <taxon>Betaproteobacteria</taxon>
        <taxon>Neisseriales</taxon>
        <taxon>Neisseriaceae</taxon>
        <taxon>Neisseria</taxon>
    </lineage>
</organism>
<dbReference type="AlphaFoldDB" id="A0A378VZ07"/>
<keyword evidence="1" id="KW-0812">Transmembrane</keyword>
<sequence length="117" mass="12884">MRFERSNVVALLHDFDDFENVFGPSEKNIGVPRGDLVVDLDVVVVNPQGNAHRRGGNAASQHGREDAAQLFDGFDRTVKHAHQFFALTAAVFILITHTFGNLRLQIEKQAVFGALGV</sequence>
<keyword evidence="1" id="KW-0472">Membrane</keyword>
<evidence type="ECO:0000313" key="2">
    <source>
        <dbReference type="EMBL" id="SUA21469.1"/>
    </source>
</evidence>
<dbReference type="EMBL" id="UGRI01000001">
    <property type="protein sequence ID" value="SUA21469.1"/>
    <property type="molecule type" value="Genomic_DNA"/>
</dbReference>
<accession>A0A378VZ07</accession>
<gene>
    <name evidence="2" type="ORF">NCTC11421_01462</name>
</gene>
<reference evidence="2" key="1">
    <citation type="submission" date="2018-06" db="EMBL/GenBank/DDBJ databases">
        <authorList>
            <consortium name="Pathogen Informatics"/>
            <person name="Doyle S."/>
        </authorList>
    </citation>
    <scope>NUCLEOTIDE SEQUENCE [LARGE SCALE GENOMIC DNA]</scope>
    <source>
        <strain evidence="2">NCTC11421</strain>
    </source>
</reference>
<name>A0A378VZ07_NEIGO</name>
<evidence type="ECO:0000256" key="1">
    <source>
        <dbReference type="SAM" id="Phobius"/>
    </source>
</evidence>
<keyword evidence="1" id="KW-1133">Transmembrane helix</keyword>